<dbReference type="InterPro" id="IPR039799">
    <property type="entry name" value="ALR/ERV"/>
</dbReference>
<keyword evidence="6" id="KW-1133">Transmembrane helix</keyword>
<gene>
    <name evidence="10" type="ORF">BU14_0746s0010</name>
</gene>
<dbReference type="InterPro" id="IPR036774">
    <property type="entry name" value="ERV/ALR_sulphydryl_oxid_sf"/>
</dbReference>
<dbReference type="SUPFAM" id="SSF69000">
    <property type="entry name" value="FAD-dependent thiol oxidase"/>
    <property type="match status" value="1"/>
</dbReference>
<dbReference type="OrthoDB" id="17199at2759"/>
<evidence type="ECO:0000256" key="1">
    <source>
        <dbReference type="ARBA" id="ARBA00001974"/>
    </source>
</evidence>
<protein>
    <recommendedName>
        <fullName evidence="6">Sulfhydryl oxidase</fullName>
        <ecNumber evidence="6">1.8.3.2</ecNumber>
    </recommendedName>
</protein>
<dbReference type="EMBL" id="KV919252">
    <property type="protein sequence ID" value="OSX70470.1"/>
    <property type="molecule type" value="Genomic_DNA"/>
</dbReference>
<dbReference type="InterPro" id="IPR017905">
    <property type="entry name" value="ERV/ALR_sulphydryl_oxidase"/>
</dbReference>
<dbReference type="GO" id="GO:0005739">
    <property type="term" value="C:mitochondrion"/>
    <property type="evidence" value="ECO:0007669"/>
    <property type="project" value="TreeGrafter"/>
</dbReference>
<keyword evidence="4 6" id="KW-0560">Oxidoreductase</keyword>
<dbReference type="Gene3D" id="1.20.120.310">
    <property type="entry name" value="ERV/ALR sulfhydryl oxidase domain"/>
    <property type="match status" value="1"/>
</dbReference>
<keyword evidence="8" id="KW-0732">Signal</keyword>
<evidence type="ECO:0000259" key="9">
    <source>
        <dbReference type="PROSITE" id="PS51324"/>
    </source>
</evidence>
<dbReference type="Pfam" id="PF04777">
    <property type="entry name" value="Evr1_Alr"/>
    <property type="match status" value="1"/>
</dbReference>
<name>A0A1X6NPL3_PORUM</name>
<keyword evidence="2 6" id="KW-0285">Flavoprotein</keyword>
<evidence type="ECO:0000256" key="7">
    <source>
        <dbReference type="SAM" id="MobiDB-lite"/>
    </source>
</evidence>
<feature type="compositionally biased region" description="Pro residues" evidence="7">
    <location>
        <begin position="301"/>
        <end position="314"/>
    </location>
</feature>
<feature type="region of interest" description="Disordered" evidence="7">
    <location>
        <begin position="446"/>
        <end position="468"/>
    </location>
</feature>
<organism evidence="10 11">
    <name type="scientific">Porphyra umbilicalis</name>
    <name type="common">Purple laver</name>
    <name type="synonym">Red alga</name>
    <dbReference type="NCBI Taxonomy" id="2786"/>
    <lineage>
        <taxon>Eukaryota</taxon>
        <taxon>Rhodophyta</taxon>
        <taxon>Bangiophyceae</taxon>
        <taxon>Bangiales</taxon>
        <taxon>Bangiaceae</taxon>
        <taxon>Porphyra</taxon>
    </lineage>
</organism>
<keyword evidence="6" id="KW-0472">Membrane</keyword>
<feature type="compositionally biased region" description="Gly residues" evidence="7">
    <location>
        <begin position="455"/>
        <end position="468"/>
    </location>
</feature>
<accession>A0A1X6NPL3</accession>
<feature type="signal peptide" evidence="8">
    <location>
        <begin position="1"/>
        <end position="20"/>
    </location>
</feature>
<sequence>MAARVVAVAAVAAAAAVVVAATTAATAAAVAVAVDVGSDVRSAAAAAAAEAQWRPTPPAAVADQVVSDTTGAVGWAAPVGAGGAVAAAAVRQAPPDGGGGDSFGGDGTDNGADAEPPAAPFGLTLQLTSFFLDGTNFTDADAVRLVACAGGRGASGVAPRHWTLVNASRFTPALLQAVYAVAVPEPATAGFSKRLVAYVRSGGLAACAGLPDGAVDTAVAPFDTASTLAVPRRGVAVWIPAILLSLLAVVALLLLSAITLAKVNRHYGKGDLADPDDPRAGRPPPPSHPSSVPRRAAVMTVPPPPPSPPPPPDARLPTHEEVVDTETLGRATWTFLHTLAASYPAAPSAAEAARMARFLRDFAALYPCAPCASSFRRILDRLPPDVRGGGALPAWMCAAHNAVNAELHKPLFDCATVGRRWGVCEACTASAPALAQFQSMVGLGGRGGRRRKVGGGEAGGGEAGPARP</sequence>
<dbReference type="Proteomes" id="UP000218209">
    <property type="component" value="Unassembled WGS sequence"/>
</dbReference>
<dbReference type="PROSITE" id="PS51324">
    <property type="entry name" value="ERV_ALR"/>
    <property type="match status" value="1"/>
</dbReference>
<dbReference type="EC" id="1.8.3.2" evidence="6"/>
<feature type="compositionally biased region" description="Gly residues" evidence="7">
    <location>
        <begin position="96"/>
        <end position="108"/>
    </location>
</feature>
<evidence type="ECO:0000256" key="2">
    <source>
        <dbReference type="ARBA" id="ARBA00022630"/>
    </source>
</evidence>
<dbReference type="AlphaFoldDB" id="A0A1X6NPL3"/>
<evidence type="ECO:0000256" key="8">
    <source>
        <dbReference type="SAM" id="SignalP"/>
    </source>
</evidence>
<dbReference type="PANTHER" id="PTHR12645:SF0">
    <property type="entry name" value="FAD-LINKED SULFHYDRYL OXIDASE ALR"/>
    <property type="match status" value="1"/>
</dbReference>
<dbReference type="GO" id="GO:0016971">
    <property type="term" value="F:flavin-dependent sulfhydryl oxidase activity"/>
    <property type="evidence" value="ECO:0007669"/>
    <property type="project" value="InterPro"/>
</dbReference>
<reference evidence="10 11" key="1">
    <citation type="submission" date="2017-03" db="EMBL/GenBank/DDBJ databases">
        <title>WGS assembly of Porphyra umbilicalis.</title>
        <authorList>
            <person name="Brawley S.H."/>
            <person name="Blouin N.A."/>
            <person name="Ficko-Blean E."/>
            <person name="Wheeler G.L."/>
            <person name="Lohr M."/>
            <person name="Goodson H.V."/>
            <person name="Jenkins J.W."/>
            <person name="Blaby-Haas C.E."/>
            <person name="Helliwell K.E."/>
            <person name="Chan C."/>
            <person name="Marriage T."/>
            <person name="Bhattacharya D."/>
            <person name="Klein A.S."/>
            <person name="Badis Y."/>
            <person name="Brodie J."/>
            <person name="Cao Y."/>
            <person name="Collen J."/>
            <person name="Dittami S.M."/>
            <person name="Gachon C.M."/>
            <person name="Green B.R."/>
            <person name="Karpowicz S."/>
            <person name="Kim J.W."/>
            <person name="Kudahl U."/>
            <person name="Lin S."/>
            <person name="Michel G."/>
            <person name="Mittag M."/>
            <person name="Olson B.J."/>
            <person name="Pangilinan J."/>
            <person name="Peng Y."/>
            <person name="Qiu H."/>
            <person name="Shu S."/>
            <person name="Singer J.T."/>
            <person name="Smith A.G."/>
            <person name="Sprecher B.N."/>
            <person name="Wagner V."/>
            <person name="Wang W."/>
            <person name="Wang Z.-Y."/>
            <person name="Yan J."/>
            <person name="Yarish C."/>
            <person name="Zoeuner-Riek S."/>
            <person name="Zhuang Y."/>
            <person name="Zou Y."/>
            <person name="Lindquist E.A."/>
            <person name="Grimwood J."/>
            <person name="Barry K."/>
            <person name="Rokhsar D.S."/>
            <person name="Schmutz J."/>
            <person name="Stiller J.W."/>
            <person name="Grossman A.R."/>
            <person name="Prochnik S.E."/>
        </authorList>
    </citation>
    <scope>NUCLEOTIDE SEQUENCE [LARGE SCALE GENOMIC DNA]</scope>
    <source>
        <strain evidence="10">4086291</strain>
    </source>
</reference>
<comment type="cofactor">
    <cofactor evidence="1 6">
        <name>FAD</name>
        <dbReference type="ChEBI" id="CHEBI:57692"/>
    </cofactor>
</comment>
<keyword evidence="3 6" id="KW-0274">FAD</keyword>
<evidence type="ECO:0000256" key="5">
    <source>
        <dbReference type="ARBA" id="ARBA00023157"/>
    </source>
</evidence>
<evidence type="ECO:0000313" key="11">
    <source>
        <dbReference type="Proteomes" id="UP000218209"/>
    </source>
</evidence>
<feature type="transmembrane region" description="Helical" evidence="6">
    <location>
        <begin position="237"/>
        <end position="261"/>
    </location>
</feature>
<evidence type="ECO:0000256" key="6">
    <source>
        <dbReference type="RuleBase" id="RU371123"/>
    </source>
</evidence>
<evidence type="ECO:0000256" key="3">
    <source>
        <dbReference type="ARBA" id="ARBA00022827"/>
    </source>
</evidence>
<evidence type="ECO:0000256" key="4">
    <source>
        <dbReference type="ARBA" id="ARBA00023002"/>
    </source>
</evidence>
<feature type="compositionally biased region" description="Basic and acidic residues" evidence="7">
    <location>
        <begin position="270"/>
        <end position="280"/>
    </location>
</feature>
<dbReference type="PANTHER" id="PTHR12645">
    <property type="entry name" value="ALR/ERV"/>
    <property type="match status" value="1"/>
</dbReference>
<feature type="domain" description="ERV/ALR sulfhydryl oxidase" evidence="9">
    <location>
        <begin position="321"/>
        <end position="421"/>
    </location>
</feature>
<keyword evidence="6" id="KW-0812">Transmembrane</keyword>
<feature type="region of interest" description="Disordered" evidence="7">
    <location>
        <begin position="270"/>
        <end position="317"/>
    </location>
</feature>
<feature type="region of interest" description="Disordered" evidence="7">
    <location>
        <begin position="95"/>
        <end position="118"/>
    </location>
</feature>
<keyword evidence="5" id="KW-1015">Disulfide bond</keyword>
<dbReference type="GO" id="GO:0050660">
    <property type="term" value="F:flavin adenine dinucleotide binding"/>
    <property type="evidence" value="ECO:0007669"/>
    <property type="project" value="TreeGrafter"/>
</dbReference>
<comment type="catalytic activity">
    <reaction evidence="6">
        <text>2 R'C(R)SH + O2 = R'C(R)S-S(R)CR' + H2O2</text>
        <dbReference type="Rhea" id="RHEA:17357"/>
        <dbReference type="ChEBI" id="CHEBI:15379"/>
        <dbReference type="ChEBI" id="CHEBI:16240"/>
        <dbReference type="ChEBI" id="CHEBI:16520"/>
        <dbReference type="ChEBI" id="CHEBI:17412"/>
        <dbReference type="EC" id="1.8.3.2"/>
    </reaction>
</comment>
<keyword evidence="11" id="KW-1185">Reference proteome</keyword>
<evidence type="ECO:0000313" key="10">
    <source>
        <dbReference type="EMBL" id="OSX70470.1"/>
    </source>
</evidence>
<feature type="chain" id="PRO_5012733407" description="Sulfhydryl oxidase" evidence="8">
    <location>
        <begin position="21"/>
        <end position="468"/>
    </location>
</feature>
<proteinExistence type="predicted"/>